<dbReference type="EMBL" id="JANBPY010000190">
    <property type="protein sequence ID" value="KAJ1968387.1"/>
    <property type="molecule type" value="Genomic_DNA"/>
</dbReference>
<protein>
    <submittedName>
        <fullName evidence="2">Uncharacterized protein</fullName>
    </submittedName>
</protein>
<evidence type="ECO:0000313" key="2">
    <source>
        <dbReference type="EMBL" id="KAJ1968387.1"/>
    </source>
</evidence>
<name>A0A9W8AST5_9FUNG</name>
<comment type="caution">
    <text evidence="2">The sequence shown here is derived from an EMBL/GenBank/DDBJ whole genome shotgun (WGS) entry which is preliminary data.</text>
</comment>
<dbReference type="AlphaFoldDB" id="A0A9W8AST5"/>
<proteinExistence type="predicted"/>
<feature type="non-terminal residue" evidence="2">
    <location>
        <position position="137"/>
    </location>
</feature>
<dbReference type="Proteomes" id="UP001150925">
    <property type="component" value="Unassembled WGS sequence"/>
</dbReference>
<sequence length="137" mass="14493">MDSQGAQEPPDLRPLSVGHSRNGPKGAPHALLTHASQLHRFPVSGAAYPGLTPPSTESAAVMLQPSSGQPQFHSVQSVVNPASNSSSPEHLQEGILGKHTRNAEDNGHGDDPDHSGTVNETRTSATKRSRRRKATRA</sequence>
<feature type="compositionally biased region" description="Basic residues" evidence="1">
    <location>
        <begin position="125"/>
        <end position="137"/>
    </location>
</feature>
<feature type="region of interest" description="Disordered" evidence="1">
    <location>
        <begin position="1"/>
        <end position="137"/>
    </location>
</feature>
<keyword evidence="3" id="KW-1185">Reference proteome</keyword>
<feature type="compositionally biased region" description="Polar residues" evidence="1">
    <location>
        <begin position="53"/>
        <end position="73"/>
    </location>
</feature>
<organism evidence="2 3">
    <name type="scientific">Dispira parvispora</name>
    <dbReference type="NCBI Taxonomy" id="1520584"/>
    <lineage>
        <taxon>Eukaryota</taxon>
        <taxon>Fungi</taxon>
        <taxon>Fungi incertae sedis</taxon>
        <taxon>Zoopagomycota</taxon>
        <taxon>Kickxellomycotina</taxon>
        <taxon>Dimargaritomycetes</taxon>
        <taxon>Dimargaritales</taxon>
        <taxon>Dimargaritaceae</taxon>
        <taxon>Dispira</taxon>
    </lineage>
</organism>
<reference evidence="2" key="1">
    <citation type="submission" date="2022-07" db="EMBL/GenBank/DDBJ databases">
        <title>Phylogenomic reconstructions and comparative analyses of Kickxellomycotina fungi.</title>
        <authorList>
            <person name="Reynolds N.K."/>
            <person name="Stajich J.E."/>
            <person name="Barry K."/>
            <person name="Grigoriev I.V."/>
            <person name="Crous P."/>
            <person name="Smith M.E."/>
        </authorList>
    </citation>
    <scope>NUCLEOTIDE SEQUENCE</scope>
    <source>
        <strain evidence="2">RSA 1196</strain>
    </source>
</reference>
<feature type="compositionally biased region" description="Basic and acidic residues" evidence="1">
    <location>
        <begin position="101"/>
        <end position="114"/>
    </location>
</feature>
<gene>
    <name evidence="2" type="ORF">IWQ62_001276</name>
</gene>
<evidence type="ECO:0000313" key="3">
    <source>
        <dbReference type="Proteomes" id="UP001150925"/>
    </source>
</evidence>
<evidence type="ECO:0000256" key="1">
    <source>
        <dbReference type="SAM" id="MobiDB-lite"/>
    </source>
</evidence>
<accession>A0A9W8AST5</accession>
<feature type="compositionally biased region" description="Low complexity" evidence="1">
    <location>
        <begin position="74"/>
        <end position="88"/>
    </location>
</feature>